<evidence type="ECO:0000256" key="2">
    <source>
        <dbReference type="ARBA" id="ARBA00022723"/>
    </source>
</evidence>
<keyword evidence="3" id="KW-0378">Hydrolase</keyword>
<dbReference type="AlphaFoldDB" id="A0A0H2X8F1"/>
<dbReference type="GO" id="GO:0016787">
    <property type="term" value="F:hydrolase activity"/>
    <property type="evidence" value="ECO:0007669"/>
    <property type="project" value="UniProtKB-KW"/>
</dbReference>
<dbReference type="InterPro" id="IPR001279">
    <property type="entry name" value="Metallo-B-lactamas"/>
</dbReference>
<dbReference type="PANTHER" id="PTHR42978">
    <property type="entry name" value="QUORUM-QUENCHING LACTONASE YTNP-RELATED-RELATED"/>
    <property type="match status" value="1"/>
</dbReference>
<accession>A0A0H2X8F1</accession>
<dbReference type="Pfam" id="PF00753">
    <property type="entry name" value="Lactamase_B"/>
    <property type="match status" value="1"/>
</dbReference>
<organism evidence="6 7">
    <name type="scientific">Xanthomonas campestris pv. campestris (strain 8004)</name>
    <dbReference type="NCBI Taxonomy" id="314565"/>
    <lineage>
        <taxon>Bacteria</taxon>
        <taxon>Pseudomonadati</taxon>
        <taxon>Pseudomonadota</taxon>
        <taxon>Gammaproteobacteria</taxon>
        <taxon>Lysobacterales</taxon>
        <taxon>Lysobacteraceae</taxon>
        <taxon>Xanthomonas</taxon>
    </lineage>
</organism>
<evidence type="ECO:0000313" key="6">
    <source>
        <dbReference type="EMBL" id="AAY48915.1"/>
    </source>
</evidence>
<evidence type="ECO:0000256" key="3">
    <source>
        <dbReference type="ARBA" id="ARBA00022801"/>
    </source>
</evidence>
<reference evidence="6 7" key="1">
    <citation type="journal article" date="2005" name="Genome Res.">
        <title>Comparative and functional genomic analyses of the pathogenicity of phytopathogen Xanthomonas campestris pv. campestris.</title>
        <authorList>
            <person name="Qian W."/>
            <person name="Jia Y."/>
            <person name="Ren S.X."/>
            <person name="He Y.Q."/>
            <person name="Feng J.X."/>
            <person name="Lu L.F."/>
            <person name="Sun Q."/>
            <person name="Ying G."/>
            <person name="Tang D.J."/>
            <person name="Tang H."/>
            <person name="Wu W."/>
            <person name="Hao P."/>
            <person name="Wang L."/>
            <person name="Jiang B.L."/>
            <person name="Zeng S."/>
            <person name="Gu W.Y."/>
            <person name="Lu G."/>
            <person name="Rong L."/>
            <person name="Tian Y."/>
            <person name="Yao Z."/>
            <person name="Fu G."/>
            <person name="Chen B."/>
            <person name="Fang R."/>
            <person name="Qiang B."/>
            <person name="Chen Z."/>
            <person name="Zhao G.P."/>
            <person name="Tang J.L."/>
            <person name="He C."/>
        </authorList>
    </citation>
    <scope>NUCLEOTIDE SEQUENCE [LARGE SCALE GENOMIC DNA]</scope>
    <source>
        <strain evidence="6 7">8004</strain>
    </source>
</reference>
<proteinExistence type="inferred from homology"/>
<keyword evidence="2" id="KW-0479">Metal-binding</keyword>
<dbReference type="SMART" id="SM00849">
    <property type="entry name" value="Lactamase_B"/>
    <property type="match status" value="1"/>
</dbReference>
<dbReference type="InterPro" id="IPR036866">
    <property type="entry name" value="RibonucZ/Hydroxyglut_hydro"/>
</dbReference>
<evidence type="ECO:0000256" key="1">
    <source>
        <dbReference type="ARBA" id="ARBA00007749"/>
    </source>
</evidence>
<dbReference type="Proteomes" id="UP000000420">
    <property type="component" value="Chromosome"/>
</dbReference>
<dbReference type="EMBL" id="CP000050">
    <property type="protein sequence ID" value="AAY48915.1"/>
    <property type="molecule type" value="Genomic_DNA"/>
</dbReference>
<protein>
    <recommendedName>
        <fullName evidence="5">Metallo-beta-lactamase domain-containing protein</fullName>
    </recommendedName>
</protein>
<sequence length="321" mass="36471">MCAWRPSSLHRSPMSDDVLAMLARQARSVPMRVHHLNCISTCPLGGHLMDGRTHGVLERGHLSCHCLLVETNAGLVLIDTGFGLRDVAEPRARLSAFFLALVKPDLREDMTAIRQIQRLGFDPRDVRHIVLTHLDFDHAGGLDDFPHARVHLMTRERDAALAQHTWMDRQRFRPQQWSTRGQWRTYDSTAGAAWMGLECVHDLQGLPPEILLVPLPGHTFGHAAVAVRTPERWLLLAGDAYFYHREMDPQPYCTPGLRFYQWMLEKDRTARLHNQQRLRALRQQHGAEVEVFCSHDVVEFERVAGLPARLPAGALQHAPTA</sequence>
<dbReference type="CDD" id="cd07742">
    <property type="entry name" value="metallo-hydrolase-like_MBL-fold"/>
    <property type="match status" value="1"/>
</dbReference>
<gene>
    <name evidence="6" type="ordered locus">XC_1852</name>
</gene>
<feature type="domain" description="Metallo-beta-lactamase" evidence="5">
    <location>
        <begin position="63"/>
        <end position="295"/>
    </location>
</feature>
<dbReference type="GO" id="GO:0046872">
    <property type="term" value="F:metal ion binding"/>
    <property type="evidence" value="ECO:0007669"/>
    <property type="project" value="UniProtKB-KW"/>
</dbReference>
<evidence type="ECO:0000313" key="7">
    <source>
        <dbReference type="Proteomes" id="UP000000420"/>
    </source>
</evidence>
<dbReference type="HOGENOM" id="CLU_030571_3_0_6"/>
<dbReference type="KEGG" id="xcb:XC_1852"/>
<dbReference type="Gene3D" id="3.60.15.10">
    <property type="entry name" value="Ribonuclease Z/Hydroxyacylglutathione hydrolase-like"/>
    <property type="match status" value="1"/>
</dbReference>
<evidence type="ECO:0000259" key="5">
    <source>
        <dbReference type="SMART" id="SM00849"/>
    </source>
</evidence>
<dbReference type="InterPro" id="IPR051013">
    <property type="entry name" value="MBL_superfamily_lactonases"/>
</dbReference>
<comment type="similarity">
    <text evidence="1">Belongs to the metallo-beta-lactamase superfamily.</text>
</comment>
<dbReference type="SUPFAM" id="SSF56281">
    <property type="entry name" value="Metallo-hydrolase/oxidoreductase"/>
    <property type="match status" value="1"/>
</dbReference>
<dbReference type="PANTHER" id="PTHR42978:SF3">
    <property type="entry name" value="BLR3078 PROTEIN"/>
    <property type="match status" value="1"/>
</dbReference>
<keyword evidence="4" id="KW-0862">Zinc</keyword>
<evidence type="ECO:0000256" key="4">
    <source>
        <dbReference type="ARBA" id="ARBA00022833"/>
    </source>
</evidence>
<name>A0A0H2X8F1_XANC8</name>